<dbReference type="GO" id="GO:0042301">
    <property type="term" value="F:phosphate ion binding"/>
    <property type="evidence" value="ECO:0007669"/>
    <property type="project" value="InterPro"/>
</dbReference>
<dbReference type="GO" id="GO:0043190">
    <property type="term" value="C:ATP-binding cassette (ABC) transporter complex"/>
    <property type="evidence" value="ECO:0007669"/>
    <property type="project" value="InterPro"/>
</dbReference>
<dbReference type="InterPro" id="IPR024370">
    <property type="entry name" value="PBP_domain"/>
</dbReference>
<reference evidence="7" key="2">
    <citation type="submission" date="2021-04" db="EMBL/GenBank/DDBJ databases">
        <authorList>
            <person name="Gilroy R."/>
        </authorList>
    </citation>
    <scope>NUCLEOTIDE SEQUENCE</scope>
    <source>
        <strain evidence="7">ChiGjej1B1-98</strain>
    </source>
</reference>
<evidence type="ECO:0000256" key="5">
    <source>
        <dbReference type="SAM" id="SignalP"/>
    </source>
</evidence>
<evidence type="ECO:0000256" key="3">
    <source>
        <dbReference type="ARBA" id="ARBA00022592"/>
    </source>
</evidence>
<dbReference type="GO" id="GO:0035435">
    <property type="term" value="P:phosphate ion transmembrane transport"/>
    <property type="evidence" value="ECO:0007669"/>
    <property type="project" value="InterPro"/>
</dbReference>
<dbReference type="PANTHER" id="PTHR42996">
    <property type="entry name" value="PHOSPHATE-BINDING PROTEIN PSTS"/>
    <property type="match status" value="1"/>
</dbReference>
<dbReference type="SUPFAM" id="SSF53850">
    <property type="entry name" value="Periplasmic binding protein-like II"/>
    <property type="match status" value="1"/>
</dbReference>
<dbReference type="PANTHER" id="PTHR42996:SF1">
    <property type="entry name" value="PHOSPHATE-BINDING PROTEIN PSTS"/>
    <property type="match status" value="1"/>
</dbReference>
<evidence type="ECO:0000259" key="6">
    <source>
        <dbReference type="Pfam" id="PF12849"/>
    </source>
</evidence>
<evidence type="ECO:0000313" key="7">
    <source>
        <dbReference type="EMBL" id="HIY66922.1"/>
    </source>
</evidence>
<accession>A0A9D1YW95</accession>
<keyword evidence="3 4" id="KW-0592">Phosphate transport</keyword>
<sequence>MKFTKLGRVAAIAAAGALLLSSCAANEGGGDNSDDNGGDETTSLSGTLNGVGASSIGAASEAWVAGFQTANDGVTVNYDAQGSGAGREAFVGGGADFAGSDAVLDAGEESSLCTADGYPINLPIYISPIAVVFNLDGIDELNMDAATITQIFKGEITNWNDEAIASQNEGVELPDQAISPVYRSDDSGTSENLADYLHAVAPDDWTEEPSGTWPWDGGEGAQQTSGVVDAVSNNVGTFGYVDASRADGLGTVALQVGDEYVPYSAEAAAAVVDASPIEDGRPDGDLAVEIDRTTTEPGVYPAVLVAYAIACSTYEDAAKGELVQEYLTYITSEDGQQVAADAAGSAPLSSTLRDQITESISQMAG</sequence>
<comment type="similarity">
    <text evidence="1 4">Belongs to the PstS family.</text>
</comment>
<evidence type="ECO:0000313" key="8">
    <source>
        <dbReference type="Proteomes" id="UP000824005"/>
    </source>
</evidence>
<name>A0A9D1YW95_9MICO</name>
<dbReference type="AlphaFoldDB" id="A0A9D1YW95"/>
<feature type="domain" description="PBP" evidence="6">
    <location>
        <begin position="40"/>
        <end position="333"/>
    </location>
</feature>
<dbReference type="CDD" id="cd13565">
    <property type="entry name" value="PBP2_PstS"/>
    <property type="match status" value="1"/>
</dbReference>
<evidence type="ECO:0000256" key="2">
    <source>
        <dbReference type="ARBA" id="ARBA00022448"/>
    </source>
</evidence>
<dbReference type="Gene3D" id="3.40.190.10">
    <property type="entry name" value="Periplasmic binding protein-like II"/>
    <property type="match status" value="2"/>
</dbReference>
<evidence type="ECO:0000256" key="4">
    <source>
        <dbReference type="PIRNR" id="PIRNR002756"/>
    </source>
</evidence>
<dbReference type="PROSITE" id="PS51257">
    <property type="entry name" value="PROKAR_LIPOPROTEIN"/>
    <property type="match status" value="1"/>
</dbReference>
<keyword evidence="2 4" id="KW-0813">Transport</keyword>
<proteinExistence type="inferred from homology"/>
<reference evidence="7" key="1">
    <citation type="journal article" date="2021" name="PeerJ">
        <title>Extensive microbial diversity within the chicken gut microbiome revealed by metagenomics and culture.</title>
        <authorList>
            <person name="Gilroy R."/>
            <person name="Ravi A."/>
            <person name="Getino M."/>
            <person name="Pursley I."/>
            <person name="Horton D.L."/>
            <person name="Alikhan N.F."/>
            <person name="Baker D."/>
            <person name="Gharbi K."/>
            <person name="Hall N."/>
            <person name="Watson M."/>
            <person name="Adriaenssens E.M."/>
            <person name="Foster-Nyarko E."/>
            <person name="Jarju S."/>
            <person name="Secka A."/>
            <person name="Antonio M."/>
            <person name="Oren A."/>
            <person name="Chaudhuri R.R."/>
            <person name="La Ragione R."/>
            <person name="Hildebrand F."/>
            <person name="Pallen M.J."/>
        </authorList>
    </citation>
    <scope>NUCLEOTIDE SEQUENCE</scope>
    <source>
        <strain evidence="7">ChiGjej1B1-98</strain>
    </source>
</reference>
<dbReference type="Pfam" id="PF12849">
    <property type="entry name" value="PBP_like_2"/>
    <property type="match status" value="1"/>
</dbReference>
<dbReference type="EMBL" id="DXDC01000352">
    <property type="protein sequence ID" value="HIY66922.1"/>
    <property type="molecule type" value="Genomic_DNA"/>
</dbReference>
<dbReference type="Proteomes" id="UP000824005">
    <property type="component" value="Unassembled WGS sequence"/>
</dbReference>
<dbReference type="InterPro" id="IPR005673">
    <property type="entry name" value="ABC_phos-bd_PstS"/>
</dbReference>
<feature type="chain" id="PRO_5038525603" description="Phosphate-binding protein" evidence="5">
    <location>
        <begin position="25"/>
        <end position="365"/>
    </location>
</feature>
<evidence type="ECO:0000256" key="1">
    <source>
        <dbReference type="ARBA" id="ARBA00008725"/>
    </source>
</evidence>
<organism evidence="7 8">
    <name type="scientific">Candidatus Agrococcus pullicola</name>
    <dbReference type="NCBI Taxonomy" id="2838429"/>
    <lineage>
        <taxon>Bacteria</taxon>
        <taxon>Bacillati</taxon>
        <taxon>Actinomycetota</taxon>
        <taxon>Actinomycetes</taxon>
        <taxon>Micrococcales</taxon>
        <taxon>Microbacteriaceae</taxon>
        <taxon>Agrococcus</taxon>
    </lineage>
</organism>
<dbReference type="PIRSF" id="PIRSF002756">
    <property type="entry name" value="PstS"/>
    <property type="match status" value="1"/>
</dbReference>
<keyword evidence="5" id="KW-0732">Signal</keyword>
<comment type="caution">
    <text evidence="7">The sequence shown here is derived from an EMBL/GenBank/DDBJ whole genome shotgun (WGS) entry which is preliminary data.</text>
</comment>
<dbReference type="InterPro" id="IPR050962">
    <property type="entry name" value="Phosphate-bind_PstS"/>
</dbReference>
<protein>
    <recommendedName>
        <fullName evidence="4">Phosphate-binding protein</fullName>
    </recommendedName>
</protein>
<feature type="signal peptide" evidence="5">
    <location>
        <begin position="1"/>
        <end position="24"/>
    </location>
</feature>
<gene>
    <name evidence="7" type="ORF">H9830_11680</name>
</gene>